<feature type="transmembrane region" description="Helical" evidence="2">
    <location>
        <begin position="791"/>
        <end position="810"/>
    </location>
</feature>
<dbReference type="InterPro" id="IPR042755">
    <property type="entry name" value="COP1"/>
</dbReference>
<dbReference type="WBParaSite" id="Hba_10175">
    <property type="protein sequence ID" value="Hba_10175"/>
    <property type="gene ID" value="Hba_10175"/>
</dbReference>
<evidence type="ECO:0000313" key="3">
    <source>
        <dbReference type="Proteomes" id="UP000095283"/>
    </source>
</evidence>
<keyword evidence="2" id="KW-0812">Transmembrane</keyword>
<dbReference type="SUPFAM" id="SSF50978">
    <property type="entry name" value="WD40 repeat-like"/>
    <property type="match status" value="1"/>
</dbReference>
<evidence type="ECO:0000256" key="1">
    <source>
        <dbReference type="PROSITE-ProRule" id="PRU00221"/>
    </source>
</evidence>
<dbReference type="GO" id="GO:0061630">
    <property type="term" value="F:ubiquitin protein ligase activity"/>
    <property type="evidence" value="ECO:0007669"/>
    <property type="project" value="InterPro"/>
</dbReference>
<keyword evidence="2" id="KW-1133">Transmembrane helix</keyword>
<feature type="transmembrane region" description="Helical" evidence="2">
    <location>
        <begin position="817"/>
        <end position="839"/>
    </location>
</feature>
<accession>A0A1I7WYH2</accession>
<dbReference type="AlphaFoldDB" id="A0A1I7WYH2"/>
<dbReference type="InterPro" id="IPR036322">
    <property type="entry name" value="WD40_repeat_dom_sf"/>
</dbReference>
<proteinExistence type="predicted"/>
<organism evidence="3 4">
    <name type="scientific">Heterorhabditis bacteriophora</name>
    <name type="common">Entomopathogenic nematode worm</name>
    <dbReference type="NCBI Taxonomy" id="37862"/>
    <lineage>
        <taxon>Eukaryota</taxon>
        <taxon>Metazoa</taxon>
        <taxon>Ecdysozoa</taxon>
        <taxon>Nematoda</taxon>
        <taxon>Chromadorea</taxon>
        <taxon>Rhabditida</taxon>
        <taxon>Rhabditina</taxon>
        <taxon>Rhabditomorpha</taxon>
        <taxon>Strongyloidea</taxon>
        <taxon>Heterorhabditidae</taxon>
        <taxon>Heterorhabditis</taxon>
    </lineage>
</organism>
<evidence type="ECO:0000313" key="4">
    <source>
        <dbReference type="WBParaSite" id="Hba_10175"/>
    </source>
</evidence>
<dbReference type="PANTHER" id="PTHR44080">
    <property type="entry name" value="E3 UBIQUITIN-PROTEIN LIGASE COP1"/>
    <property type="match status" value="1"/>
</dbReference>
<dbReference type="Pfam" id="PF00400">
    <property type="entry name" value="WD40"/>
    <property type="match status" value="2"/>
</dbReference>
<keyword evidence="1" id="KW-0853">WD repeat</keyword>
<keyword evidence="3" id="KW-1185">Reference proteome</keyword>
<dbReference type="InterPro" id="IPR015943">
    <property type="entry name" value="WD40/YVTN_repeat-like_dom_sf"/>
</dbReference>
<evidence type="ECO:0000256" key="2">
    <source>
        <dbReference type="SAM" id="Phobius"/>
    </source>
</evidence>
<feature type="repeat" description="WD" evidence="1">
    <location>
        <begin position="301"/>
        <end position="341"/>
    </location>
</feature>
<dbReference type="SMART" id="SM00320">
    <property type="entry name" value="WD40"/>
    <property type="match status" value="3"/>
</dbReference>
<dbReference type="PROSITE" id="PS50082">
    <property type="entry name" value="WD_REPEATS_2"/>
    <property type="match status" value="2"/>
</dbReference>
<keyword evidence="2" id="KW-0472">Membrane</keyword>
<protein>
    <submittedName>
        <fullName evidence="4">WD_REPEATS_REGION domain-containing protein</fullName>
    </submittedName>
</protein>
<reference evidence="4" key="1">
    <citation type="submission" date="2016-11" db="UniProtKB">
        <authorList>
            <consortium name="WormBaseParasite"/>
        </authorList>
    </citation>
    <scope>IDENTIFICATION</scope>
</reference>
<feature type="repeat" description="WD" evidence="1">
    <location>
        <begin position="202"/>
        <end position="244"/>
    </location>
</feature>
<dbReference type="GO" id="GO:0043161">
    <property type="term" value="P:proteasome-mediated ubiquitin-dependent protein catabolic process"/>
    <property type="evidence" value="ECO:0007669"/>
    <property type="project" value="TreeGrafter"/>
</dbReference>
<sequence>MFIDEMIDRKEKEMRNMEDQLELLRADRMAVSSLRGSTARYAHTVPEFVFSSFLHQGTSSSTSLLTGIDSDMDPMLRMKNRVLKHFDSLQDSYSAIRMKHKSSDVQVTPNDDQTNSVDGDFLLSVEDRLGVFGEVVRGVARYGQVHRVATLNYDVELAPQMSIVSSAIARLATYPGTPIRRAVYVVAIMRDMYLYGMYTRNYQEHEKRVWTVHFNNVDPHLIASGSDDAKVKLWSMNCDRSVMTIDAKVNVCCVYFSPSSRHHLVYGSAGQLIFLPIRKFFFHHCVHLYDIRNTSKAVNIFRGHRKAVSYVRFINEDEVVSASTDSNLRVWCARTGRCTRVMRGHVNEKNFVGLSGGGDHVVCGKYDENHYVGSENNRAYFYYKGIGEPMVTYDVGMELGKESNEAEVSDGFVSSVCWKKNSDNVLVANSQGKVHVLRQVLKKSDSKNLLHDLKQAEMVRNEGNLLAAKLLLKANSLDINGKLDFTFLAAIIETSPIDRLVEIIRQWMKLYKHRSLGNSEDELMMYSSLMRVCFKNKSQLCELMTAVEMKQLRRYFLFSFLIMHETDHSQKLFIHGINFIALTMTPEEQLFELCIYDLPAYFRGKYRVINVLANTVSNKQAIFVIILLINDHLKQLVDQIASQMHCQLVADAAADLICLLVKRMPTSSIVRNLLTAKLIDRKSSIRSNAFRWVGRLEVCIESHQMLTLVSEDIIRMFEIDENIWPPYSWETEINIFYYRFKRIFFLEEFIIRNGDCEHSELLYKYLLLGIPEHLCDSLFWYCVDVQNHDYFTLRSSATILFGIYLSLHFFKIFGGFYILKIVIFKDSVLFCSVFSHIYLLATKIATQSMHLSEFISSRIIFLLSFYYSGINVIRANVLGILNMSTDLRERRFCMDILAALCTSHMREVIFQKLDTFVSSTIMDEADLRYFRYLFNRVSGVFPHSAELSLQAAAMALVRLVERHQNNWWSYPEKEMFVDLCIFIFSHTFCSSRVCSIMSRIPVVLKLTTSYMQDYYVIEVISTPLVDRIVVAHIFVKIPQILDEYS</sequence>
<name>A0A1I7WYH2_HETBA</name>
<dbReference type="Gene3D" id="2.130.10.10">
    <property type="entry name" value="YVTN repeat-like/Quinoprotein amine dehydrogenase"/>
    <property type="match status" value="1"/>
</dbReference>
<feature type="transmembrane region" description="Helical" evidence="2">
    <location>
        <begin position="859"/>
        <end position="881"/>
    </location>
</feature>
<dbReference type="PROSITE" id="PS50294">
    <property type="entry name" value="WD_REPEATS_REGION"/>
    <property type="match status" value="2"/>
</dbReference>
<dbReference type="PANTHER" id="PTHR44080:SF1">
    <property type="entry name" value="E3 UBIQUITIN-PROTEIN LIGASE COP1"/>
    <property type="match status" value="1"/>
</dbReference>
<dbReference type="Proteomes" id="UP000095283">
    <property type="component" value="Unplaced"/>
</dbReference>
<dbReference type="InterPro" id="IPR001680">
    <property type="entry name" value="WD40_rpt"/>
</dbReference>